<dbReference type="PROSITE" id="PS50287">
    <property type="entry name" value="SRCR_2"/>
    <property type="match status" value="1"/>
</dbReference>
<dbReference type="PRINTS" id="PR00258">
    <property type="entry name" value="SPERACTRCPTR"/>
</dbReference>
<accession>B3S1C6</accession>
<organism evidence="5 6">
    <name type="scientific">Trichoplax adhaerens</name>
    <name type="common">Trichoplax reptans</name>
    <dbReference type="NCBI Taxonomy" id="10228"/>
    <lineage>
        <taxon>Eukaryota</taxon>
        <taxon>Metazoa</taxon>
        <taxon>Placozoa</taxon>
        <taxon>Uniplacotomia</taxon>
        <taxon>Trichoplacea</taxon>
        <taxon>Trichoplacidae</taxon>
        <taxon>Trichoplax</taxon>
    </lineage>
</organism>
<dbReference type="HOGENOM" id="CLU_002555_6_1_1"/>
<feature type="domain" description="SRCR" evidence="4">
    <location>
        <begin position="1"/>
        <end position="102"/>
    </location>
</feature>
<evidence type="ECO:0000259" key="4">
    <source>
        <dbReference type="PROSITE" id="PS50287"/>
    </source>
</evidence>
<gene>
    <name evidence="5" type="ORF">TRIADDRAFT_27643</name>
</gene>
<dbReference type="InterPro" id="IPR001190">
    <property type="entry name" value="SRCR"/>
</dbReference>
<dbReference type="PANTHER" id="PTHR48071">
    <property type="entry name" value="SRCR DOMAIN-CONTAINING PROTEIN"/>
    <property type="match status" value="1"/>
</dbReference>
<dbReference type="OrthoDB" id="536948at2759"/>
<dbReference type="CTD" id="6755745"/>
<evidence type="ECO:0000256" key="3">
    <source>
        <dbReference type="PROSITE-ProRule" id="PRU00196"/>
    </source>
</evidence>
<evidence type="ECO:0000313" key="6">
    <source>
        <dbReference type="Proteomes" id="UP000009022"/>
    </source>
</evidence>
<evidence type="ECO:0000256" key="1">
    <source>
        <dbReference type="ARBA" id="ARBA00023157"/>
    </source>
</evidence>
<dbReference type="InParanoid" id="B3S1C6"/>
<dbReference type="PANTHER" id="PTHR48071:SF28">
    <property type="entry name" value="SRCR DOMAIN-CONTAINING PROTEIN"/>
    <property type="match status" value="1"/>
</dbReference>
<keyword evidence="1 3" id="KW-1015">Disulfide bond</keyword>
<dbReference type="Pfam" id="PF00530">
    <property type="entry name" value="SRCR"/>
    <property type="match status" value="1"/>
</dbReference>
<keyword evidence="6" id="KW-1185">Reference proteome</keyword>
<dbReference type="SUPFAM" id="SSF56487">
    <property type="entry name" value="SRCR-like"/>
    <property type="match status" value="1"/>
</dbReference>
<dbReference type="AlphaFoldDB" id="B3S1C6"/>
<evidence type="ECO:0000313" key="5">
    <source>
        <dbReference type="EMBL" id="EDV23305.1"/>
    </source>
</evidence>
<comment type="caution">
    <text evidence="3">Lacks conserved residue(s) required for the propagation of feature annotation.</text>
</comment>
<keyword evidence="2" id="KW-0325">Glycoprotein</keyword>
<name>B3S1C6_TRIAD</name>
<dbReference type="GeneID" id="6755745"/>
<dbReference type="OMA" id="TICHDGF"/>
<dbReference type="InterPro" id="IPR036772">
    <property type="entry name" value="SRCR-like_dom_sf"/>
</dbReference>
<dbReference type="Gene3D" id="3.10.250.10">
    <property type="entry name" value="SRCR-like domain"/>
    <property type="match status" value="1"/>
</dbReference>
<evidence type="ECO:0000256" key="2">
    <source>
        <dbReference type="ARBA" id="ARBA00023180"/>
    </source>
</evidence>
<dbReference type="Proteomes" id="UP000009022">
    <property type="component" value="Unassembled WGS sequence"/>
</dbReference>
<feature type="disulfide bond" evidence="3">
    <location>
        <begin position="71"/>
        <end position="81"/>
    </location>
</feature>
<reference evidence="5 6" key="1">
    <citation type="journal article" date="2008" name="Nature">
        <title>The Trichoplax genome and the nature of placozoans.</title>
        <authorList>
            <person name="Srivastava M."/>
            <person name="Begovic E."/>
            <person name="Chapman J."/>
            <person name="Putnam N.H."/>
            <person name="Hellsten U."/>
            <person name="Kawashima T."/>
            <person name="Kuo A."/>
            <person name="Mitros T."/>
            <person name="Salamov A."/>
            <person name="Carpenter M.L."/>
            <person name="Signorovitch A.Y."/>
            <person name="Moreno M.A."/>
            <person name="Kamm K."/>
            <person name="Grimwood J."/>
            <person name="Schmutz J."/>
            <person name="Shapiro H."/>
            <person name="Grigoriev I.V."/>
            <person name="Buss L.W."/>
            <person name="Schierwater B."/>
            <person name="Dellaporta S.L."/>
            <person name="Rokhsar D.S."/>
        </authorList>
    </citation>
    <scope>NUCLEOTIDE SEQUENCE [LARGE SCALE GENOMIC DNA]</scope>
    <source>
        <strain evidence="5 6">Grell-BS-1999</strain>
    </source>
</reference>
<dbReference type="PhylomeDB" id="B3S1C6"/>
<feature type="non-terminal residue" evidence="5">
    <location>
        <position position="1"/>
    </location>
</feature>
<dbReference type="PROSITE" id="PS00420">
    <property type="entry name" value="SRCR_1"/>
    <property type="match status" value="1"/>
</dbReference>
<dbReference type="SMART" id="SM00202">
    <property type="entry name" value="SR"/>
    <property type="match status" value="1"/>
</dbReference>
<dbReference type="GO" id="GO:0016020">
    <property type="term" value="C:membrane"/>
    <property type="evidence" value="ECO:0007669"/>
    <property type="project" value="InterPro"/>
</dbReference>
<dbReference type="RefSeq" id="XP_002114215.1">
    <property type="nucleotide sequence ID" value="XM_002114179.1"/>
</dbReference>
<dbReference type="FunFam" id="3.10.250.10:FF:000011">
    <property type="entry name" value="Scavenger receptor class A member 5"/>
    <property type="match status" value="1"/>
</dbReference>
<sequence length="111" mass="12103">LRLVDGSSSNKGRLEIYHNNQWGTICHDGFGVSDGRVACRQLGYTGFVKYQCCGNLGGQGTGPIWLEGISCSGNEYNILDCGNKGWSNTDCDHKEDIGVECQGNFVIDHNQ</sequence>
<proteinExistence type="predicted"/>
<protein>
    <recommendedName>
        <fullName evidence="4">SRCR domain-containing protein</fullName>
    </recommendedName>
</protein>
<dbReference type="KEGG" id="tad:TRIADDRAFT_27643"/>
<dbReference type="EMBL" id="DS985247">
    <property type="protein sequence ID" value="EDV23305.1"/>
    <property type="molecule type" value="Genomic_DNA"/>
</dbReference>